<comment type="caution">
    <text evidence="7">The sequence shown here is derived from an EMBL/GenBank/DDBJ whole genome shotgun (WGS) entry which is preliminary data.</text>
</comment>
<dbReference type="Gene3D" id="3.30.870.10">
    <property type="entry name" value="Endonuclease Chain A"/>
    <property type="match status" value="1"/>
</dbReference>
<proteinExistence type="inferred from homology"/>
<dbReference type="InterPro" id="IPR041679">
    <property type="entry name" value="DNA2/NAM7-like_C"/>
</dbReference>
<keyword evidence="8" id="KW-1185">Reference proteome</keyword>
<dbReference type="InterPro" id="IPR025202">
    <property type="entry name" value="PLD-like_dom"/>
</dbReference>
<dbReference type="InterPro" id="IPR016834">
    <property type="entry name" value="UCP026306"/>
</dbReference>
<protein>
    <submittedName>
        <fullName evidence="7">DNA helicase</fullName>
    </submittedName>
</protein>
<dbReference type="SUPFAM" id="SSF52540">
    <property type="entry name" value="P-loop containing nucleoside triphosphate hydrolases"/>
    <property type="match status" value="1"/>
</dbReference>
<dbReference type="InterPro" id="IPR001736">
    <property type="entry name" value="PLipase_D/transphosphatidylase"/>
</dbReference>
<dbReference type="Proteomes" id="UP000635983">
    <property type="component" value="Unassembled WGS sequence"/>
</dbReference>
<evidence type="ECO:0000256" key="1">
    <source>
        <dbReference type="ARBA" id="ARBA00007913"/>
    </source>
</evidence>
<comment type="similarity">
    <text evidence="1">Belongs to the DNA2/NAM7 helicase family.</text>
</comment>
<keyword evidence="2" id="KW-0547">Nucleotide-binding</keyword>
<dbReference type="SUPFAM" id="SSF56024">
    <property type="entry name" value="Phospholipase D/nuclease"/>
    <property type="match status" value="1"/>
</dbReference>
<dbReference type="GO" id="GO:0005524">
    <property type="term" value="F:ATP binding"/>
    <property type="evidence" value="ECO:0007669"/>
    <property type="project" value="UniProtKB-KW"/>
</dbReference>
<evidence type="ECO:0000256" key="4">
    <source>
        <dbReference type="ARBA" id="ARBA00022806"/>
    </source>
</evidence>
<dbReference type="GO" id="GO:0006793">
    <property type="term" value="P:phosphorus metabolic process"/>
    <property type="evidence" value="ECO:0007669"/>
    <property type="project" value="UniProtKB-ARBA"/>
</dbReference>
<evidence type="ECO:0000256" key="2">
    <source>
        <dbReference type="ARBA" id="ARBA00022741"/>
    </source>
</evidence>
<evidence type="ECO:0000256" key="3">
    <source>
        <dbReference type="ARBA" id="ARBA00022801"/>
    </source>
</evidence>
<name>A0A917UVX8_9PSED</name>
<dbReference type="PIRSF" id="PIRSF026306">
    <property type="entry name" value="UCP026306"/>
    <property type="match status" value="1"/>
</dbReference>
<dbReference type="RefSeq" id="WP_188982349.1">
    <property type="nucleotide sequence ID" value="NZ_BMPO01000003.1"/>
</dbReference>
<reference evidence="7" key="1">
    <citation type="journal article" date="2014" name="Int. J. Syst. Evol. Microbiol.">
        <title>Complete genome sequence of Corynebacterium casei LMG S-19264T (=DSM 44701T), isolated from a smear-ripened cheese.</title>
        <authorList>
            <consortium name="US DOE Joint Genome Institute (JGI-PGF)"/>
            <person name="Walter F."/>
            <person name="Albersmeier A."/>
            <person name="Kalinowski J."/>
            <person name="Ruckert C."/>
        </authorList>
    </citation>
    <scope>NUCLEOTIDE SEQUENCE</scope>
    <source>
        <strain evidence="7">JCM 30078</strain>
    </source>
</reference>
<feature type="domain" description="PLD phosphodiesterase" evidence="6">
    <location>
        <begin position="1101"/>
        <end position="1128"/>
    </location>
</feature>
<dbReference type="PROSITE" id="PS50035">
    <property type="entry name" value="PLD"/>
    <property type="match status" value="1"/>
</dbReference>
<dbReference type="PANTHER" id="PTHR43788">
    <property type="entry name" value="DNA2/NAM7 HELICASE FAMILY MEMBER"/>
    <property type="match status" value="1"/>
</dbReference>
<evidence type="ECO:0000313" key="8">
    <source>
        <dbReference type="Proteomes" id="UP000635983"/>
    </source>
</evidence>
<keyword evidence="5" id="KW-0067">ATP-binding</keyword>
<dbReference type="GO" id="GO:0016787">
    <property type="term" value="F:hydrolase activity"/>
    <property type="evidence" value="ECO:0007669"/>
    <property type="project" value="UniProtKB-KW"/>
</dbReference>
<dbReference type="AlphaFoldDB" id="A0A917UVX8"/>
<dbReference type="Pfam" id="PF13086">
    <property type="entry name" value="AAA_11"/>
    <property type="match status" value="1"/>
</dbReference>
<organism evidence="7 8">
    <name type="scientific">Pseudomonas matsuisoli</name>
    <dbReference type="NCBI Taxonomy" id="1515666"/>
    <lineage>
        <taxon>Bacteria</taxon>
        <taxon>Pseudomonadati</taxon>
        <taxon>Pseudomonadota</taxon>
        <taxon>Gammaproteobacteria</taxon>
        <taxon>Pseudomonadales</taxon>
        <taxon>Pseudomonadaceae</taxon>
        <taxon>Pseudomonas</taxon>
    </lineage>
</organism>
<evidence type="ECO:0000256" key="5">
    <source>
        <dbReference type="ARBA" id="ARBA00022840"/>
    </source>
</evidence>
<dbReference type="InterPro" id="IPR041677">
    <property type="entry name" value="DNA2/NAM7_AAA_11"/>
</dbReference>
<keyword evidence="4 7" id="KW-0347">Helicase</keyword>
<keyword evidence="3" id="KW-0378">Hydrolase</keyword>
<dbReference type="InterPro" id="IPR027417">
    <property type="entry name" value="P-loop_NTPase"/>
</dbReference>
<dbReference type="Pfam" id="PF13091">
    <property type="entry name" value="PLDc_2"/>
    <property type="match status" value="1"/>
</dbReference>
<dbReference type="Gene3D" id="3.40.50.300">
    <property type="entry name" value="P-loop containing nucleotide triphosphate hydrolases"/>
    <property type="match status" value="2"/>
</dbReference>
<gene>
    <name evidence="7" type="ORF">GCM10009304_12870</name>
</gene>
<dbReference type="InterPro" id="IPR050534">
    <property type="entry name" value="Coronavir_polyprotein_1ab"/>
</dbReference>
<sequence>MKQDALKLAKYWRNCLADAERNNGALNDEELKAFIRQPEHVMLAGVLAEDTLAACFRDEPESAERVVVSLRPYLFASTLEHGAKRTNLPRYITPIVTEAILTRDGKLWPTAKTQVPRNILEPLERGSFAVANVKDVDEQLSKQRPLADPQWGEPATHQAHWAEYQRYIGQLLKAICPHWPSEDDPYQRLPELLVMKEQASKGASQHIVSLYEHIQTTKPSAPLFERYAALDYPAPESCLGKEQGFAERLAHSHAEHPLAPAQRDALTHLLACPEGDVLAVNGPPGTGKTTLLLSVVATLWTKAALAGPDAQPPVIVASSTNNQAVTNILDAFAQDFSVGNGPFAGRWLPQLGSFGAYLPADSKAEKAAQTYQTDQFFTALETSEGLSVAKERYLENAAVAFPDSKALTVEHTVDLLRERIESGAAELSALVDTWDALVQSRQALNEMLGSRSLEEAQNRVNEQRLADIRESVVARQHALERYLADESIFLALFNWVPSIGRKRIARARVALGDKSLPAFSCEQEMQIQAWRTFSDIESSIRHWLDDATFALETETRRLKVLQHLVDKRSLCVQAWAHALEPLGNDFAARAETLDLAACDAPADTRLRFPLFLLTTHYWEGRWLLEMNENLKDIEAAAKRTGKTTVIPRWRRWMKLTPCIVSTFFMLPKKLSVRRNDNGAWKTDYLYDFADLLIVDEAGQVQPEVAGASFALARKALVIGDTEQIEPIWSTNTPVDKGNLFDADLLNTADEDAGYARIVELGKASASGSAMRIAQNASRYHYDHQLARGMYLYEHRRCYDSIVDYCNKLCYHGRLQPMRRDPTNPALPPMGYLHVPGICKRGHGRSRNNVLEAETIAAWLDENRTELESRYGQHISKIVGIVTPFGAQVGAIQDACNAKGIKTGKEEDAVTVGTVHALQGAARRVILFSPTYSKHANGGFIDQRNSMLNVAVSRAQDSFLVFGDMDLFTLAQPGSPRALLARYLFAEPENELRFTPPPRQDLLTTRTGLSHLHNAEEHDQFLLAALRQATREIHIVSPWLKLSRVNEIGAMDAMTEATSRHVQISIYTDVEFNVGKPADASKSIELKQAIHTLKGVGVRVYPINRIHSKLVMADDNLLCVGSFNWFSASRDPDYMRHETSMVYHGPDVAEEIRTNREGLGKLVDAKRLVERSTA</sequence>
<evidence type="ECO:0000259" key="6">
    <source>
        <dbReference type="PROSITE" id="PS50035"/>
    </source>
</evidence>
<dbReference type="CDD" id="cd18808">
    <property type="entry name" value="SF1_C_Upf1"/>
    <property type="match status" value="1"/>
</dbReference>
<dbReference type="GO" id="GO:0043139">
    <property type="term" value="F:5'-3' DNA helicase activity"/>
    <property type="evidence" value="ECO:0007669"/>
    <property type="project" value="TreeGrafter"/>
</dbReference>
<dbReference type="PANTHER" id="PTHR43788:SF8">
    <property type="entry name" value="DNA-BINDING PROTEIN SMUBP-2"/>
    <property type="match status" value="1"/>
</dbReference>
<accession>A0A917UVX8</accession>
<evidence type="ECO:0000313" key="7">
    <source>
        <dbReference type="EMBL" id="GGJ88638.1"/>
    </source>
</evidence>
<dbReference type="EMBL" id="BMPO01000003">
    <property type="protein sequence ID" value="GGJ88638.1"/>
    <property type="molecule type" value="Genomic_DNA"/>
</dbReference>
<dbReference type="Pfam" id="PF13087">
    <property type="entry name" value="AAA_12"/>
    <property type="match status" value="1"/>
</dbReference>
<reference evidence="7" key="2">
    <citation type="submission" date="2020-09" db="EMBL/GenBank/DDBJ databases">
        <authorList>
            <person name="Sun Q."/>
            <person name="Ohkuma M."/>
        </authorList>
    </citation>
    <scope>NUCLEOTIDE SEQUENCE</scope>
    <source>
        <strain evidence="7">JCM 30078</strain>
    </source>
</reference>
<dbReference type="InterPro" id="IPR047187">
    <property type="entry name" value="SF1_C_Upf1"/>
</dbReference>